<dbReference type="InterPro" id="IPR036496">
    <property type="entry name" value="CathepsinC_exc_dom_sf"/>
</dbReference>
<accession>A0A2G8KHL1</accession>
<evidence type="ECO:0000256" key="7">
    <source>
        <dbReference type="ARBA" id="ARBA00022807"/>
    </source>
</evidence>
<organism evidence="14 15">
    <name type="scientific">Stichopus japonicus</name>
    <name type="common">Sea cucumber</name>
    <dbReference type="NCBI Taxonomy" id="307972"/>
    <lineage>
        <taxon>Eukaryota</taxon>
        <taxon>Metazoa</taxon>
        <taxon>Echinodermata</taxon>
        <taxon>Eleutherozoa</taxon>
        <taxon>Echinozoa</taxon>
        <taxon>Holothuroidea</taxon>
        <taxon>Aspidochirotacea</taxon>
        <taxon>Aspidochirotida</taxon>
        <taxon>Stichopodidae</taxon>
        <taxon>Apostichopus</taxon>
    </lineage>
</organism>
<dbReference type="SMART" id="SM00645">
    <property type="entry name" value="Pept_C1"/>
    <property type="match status" value="1"/>
</dbReference>
<dbReference type="InterPro" id="IPR014882">
    <property type="entry name" value="CathepsinC_exc"/>
</dbReference>
<protein>
    <recommendedName>
        <fullName evidence="4">Dipeptidyl peptidase 1</fullName>
    </recommendedName>
    <alternativeName>
        <fullName evidence="9">Cathepsin C</fullName>
    </alternativeName>
    <alternativeName>
        <fullName evidence="8">Cathepsin J</fullName>
    </alternativeName>
    <alternativeName>
        <fullName evidence="11">Dipeptidyl peptidase I</fullName>
    </alternativeName>
    <alternativeName>
        <fullName evidence="10">Dipeptidyl transferase</fullName>
    </alternativeName>
</protein>
<dbReference type="Gene3D" id="2.40.50.170">
    <property type="entry name" value="Cysteine proteinases. Chain C"/>
    <property type="match status" value="1"/>
</dbReference>
<evidence type="ECO:0000256" key="2">
    <source>
        <dbReference type="ARBA" id="ARBA00008455"/>
    </source>
</evidence>
<sequence length="410" mass="45529">MVLSTVVADTPANCTFDDIAGRWVFMMGDTGGDRTINCSNPTTNYFNLTVDLNYPDIAVDVTTGAEGFWTLIYNQGFEVVINSRKYFAYSKYKTSGKNVTSICTETLPGMFHNVIGRDWGCYIGQKVKGLATAKASQQPRYVSVNAPFRNDHNLIQQINSVQKSWTAKAYKEYEQMTWGQMLLRAGGAKPYAPFTDQGSCGSCYSFSSMGMLAARFRVASNNTFKPVFSPQEIVSCSEYAQGCEGGFPYLIAGKYAEDFGVVEESCYTYEGKDSSCKNTTSCKRYYATNYQYVGGYYGACNEDLMKVQLVKNGPMSVSFEVLEDFFSYSGGIYHHTGLGGNLGKFDPFQLTNHAVLLVGYGQDGETGEKFWSVKNSWGESWGENGYFRIRRGTDEVSIEGLAVESFPIYP</sequence>
<dbReference type="SUPFAM" id="SSF75001">
    <property type="entry name" value="Dipeptidyl peptidase I (cathepsin C), exclusion domain"/>
    <property type="match status" value="1"/>
</dbReference>
<dbReference type="InterPro" id="IPR038765">
    <property type="entry name" value="Papain-like_cys_pep_sf"/>
</dbReference>
<dbReference type="OrthoDB" id="3789175at2759"/>
<evidence type="ECO:0000256" key="6">
    <source>
        <dbReference type="ARBA" id="ARBA00022801"/>
    </source>
</evidence>
<proteinExistence type="inferred from homology"/>
<evidence type="ECO:0000313" key="14">
    <source>
        <dbReference type="EMBL" id="PIK47469.1"/>
    </source>
</evidence>
<comment type="similarity">
    <text evidence="2">Belongs to the peptidase C1 family.</text>
</comment>
<dbReference type="Pfam" id="PF08773">
    <property type="entry name" value="CathepsinC_exc"/>
    <property type="match status" value="1"/>
</dbReference>
<comment type="cofactor">
    <cofactor evidence="1">
        <name>chloride</name>
        <dbReference type="ChEBI" id="CHEBI:17996"/>
    </cofactor>
</comment>
<dbReference type="InterPro" id="IPR000169">
    <property type="entry name" value="Pept_cys_AS"/>
</dbReference>
<keyword evidence="5" id="KW-0645">Protease</keyword>
<dbReference type="Gene3D" id="3.90.70.10">
    <property type="entry name" value="Cysteine proteinases"/>
    <property type="match status" value="1"/>
</dbReference>
<dbReference type="STRING" id="307972.A0A2G8KHL1"/>
<evidence type="ECO:0000313" key="15">
    <source>
        <dbReference type="Proteomes" id="UP000230750"/>
    </source>
</evidence>
<comment type="function">
    <text evidence="12">Thiol protease. Has dipeptidylpeptidase activity. Active against a broad range of dipeptide substrates composed of both polar and hydrophobic amino acids. Proline cannot occupy the P1 position and arginine cannot occupy the P2 position of the substrate. Can act as both an exopeptidase and endopeptidase. Activates serine proteases such as elastase, cathepsin G and granzymes A and B.</text>
</comment>
<dbReference type="InterPro" id="IPR013128">
    <property type="entry name" value="Peptidase_C1A"/>
</dbReference>
<evidence type="ECO:0000256" key="4">
    <source>
        <dbReference type="ARBA" id="ARBA00014709"/>
    </source>
</evidence>
<keyword evidence="15" id="KW-1185">Reference proteome</keyword>
<gene>
    <name evidence="14" type="ORF">BSL78_15640</name>
</gene>
<evidence type="ECO:0000259" key="13">
    <source>
        <dbReference type="SMART" id="SM00645"/>
    </source>
</evidence>
<keyword evidence="7" id="KW-0788">Thiol protease</keyword>
<dbReference type="Proteomes" id="UP000230750">
    <property type="component" value="Unassembled WGS sequence"/>
</dbReference>
<dbReference type="EMBL" id="MRZV01000578">
    <property type="protein sequence ID" value="PIK47469.1"/>
    <property type="molecule type" value="Genomic_DNA"/>
</dbReference>
<evidence type="ECO:0000256" key="5">
    <source>
        <dbReference type="ARBA" id="ARBA00022670"/>
    </source>
</evidence>
<dbReference type="PROSITE" id="PS00639">
    <property type="entry name" value="THIOL_PROTEASE_HIS"/>
    <property type="match status" value="1"/>
</dbReference>
<dbReference type="PANTHER" id="PTHR12411">
    <property type="entry name" value="CYSTEINE PROTEASE FAMILY C1-RELATED"/>
    <property type="match status" value="1"/>
</dbReference>
<keyword evidence="6" id="KW-0378">Hydrolase</keyword>
<feature type="domain" description="Peptidase C1A papain C-terminal" evidence="13">
    <location>
        <begin position="177"/>
        <end position="406"/>
    </location>
</feature>
<dbReference type="Gene3D" id="2.40.128.80">
    <property type="entry name" value="Cathepsin C, exclusion domain"/>
    <property type="match status" value="1"/>
</dbReference>
<dbReference type="PRINTS" id="PR00705">
    <property type="entry name" value="PAPAIN"/>
</dbReference>
<evidence type="ECO:0000256" key="11">
    <source>
        <dbReference type="ARBA" id="ARBA00032961"/>
    </source>
</evidence>
<dbReference type="FunFam" id="2.40.128.80:FF:000003">
    <property type="entry name" value="Cathepsin C"/>
    <property type="match status" value="1"/>
</dbReference>
<dbReference type="Pfam" id="PF00112">
    <property type="entry name" value="Peptidase_C1"/>
    <property type="match status" value="1"/>
</dbReference>
<name>A0A2G8KHL1_STIJA</name>
<evidence type="ECO:0000256" key="10">
    <source>
        <dbReference type="ARBA" id="ARBA00030778"/>
    </source>
</evidence>
<dbReference type="AlphaFoldDB" id="A0A2G8KHL1"/>
<dbReference type="InterPro" id="IPR025660">
    <property type="entry name" value="Pept_his_AS"/>
</dbReference>
<evidence type="ECO:0000256" key="8">
    <source>
        <dbReference type="ARBA" id="ARBA00029762"/>
    </source>
</evidence>
<reference evidence="14 15" key="1">
    <citation type="journal article" date="2017" name="PLoS Biol.">
        <title>The sea cucumber genome provides insights into morphological evolution and visceral regeneration.</title>
        <authorList>
            <person name="Zhang X."/>
            <person name="Sun L."/>
            <person name="Yuan J."/>
            <person name="Sun Y."/>
            <person name="Gao Y."/>
            <person name="Zhang L."/>
            <person name="Li S."/>
            <person name="Dai H."/>
            <person name="Hamel J.F."/>
            <person name="Liu C."/>
            <person name="Yu Y."/>
            <person name="Liu S."/>
            <person name="Lin W."/>
            <person name="Guo K."/>
            <person name="Jin S."/>
            <person name="Xu P."/>
            <person name="Storey K.B."/>
            <person name="Huan P."/>
            <person name="Zhang T."/>
            <person name="Zhou Y."/>
            <person name="Zhang J."/>
            <person name="Lin C."/>
            <person name="Li X."/>
            <person name="Xing L."/>
            <person name="Huo D."/>
            <person name="Sun M."/>
            <person name="Wang L."/>
            <person name="Mercier A."/>
            <person name="Li F."/>
            <person name="Yang H."/>
            <person name="Xiang J."/>
        </authorList>
    </citation>
    <scope>NUCLEOTIDE SEQUENCE [LARGE SCALE GENOMIC DNA]</scope>
    <source>
        <strain evidence="14">Shaxun</strain>
        <tissue evidence="14">Muscle</tissue>
    </source>
</reference>
<evidence type="ECO:0000256" key="3">
    <source>
        <dbReference type="ARBA" id="ARBA00011610"/>
    </source>
</evidence>
<dbReference type="GO" id="GO:0006508">
    <property type="term" value="P:proteolysis"/>
    <property type="evidence" value="ECO:0007669"/>
    <property type="project" value="UniProtKB-KW"/>
</dbReference>
<comment type="subunit">
    <text evidence="3">Tetramer of heterotrimers consisting of exclusion domain, heavy- and light chains.</text>
</comment>
<evidence type="ECO:0000256" key="9">
    <source>
        <dbReference type="ARBA" id="ARBA00029779"/>
    </source>
</evidence>
<dbReference type="PROSITE" id="PS00139">
    <property type="entry name" value="THIOL_PROTEASE_CYS"/>
    <property type="match status" value="1"/>
</dbReference>
<dbReference type="SUPFAM" id="SSF54001">
    <property type="entry name" value="Cysteine proteinases"/>
    <property type="match status" value="1"/>
</dbReference>
<evidence type="ECO:0000256" key="12">
    <source>
        <dbReference type="ARBA" id="ARBA00045556"/>
    </source>
</evidence>
<evidence type="ECO:0000256" key="1">
    <source>
        <dbReference type="ARBA" id="ARBA00001923"/>
    </source>
</evidence>
<dbReference type="GO" id="GO:0008234">
    <property type="term" value="F:cysteine-type peptidase activity"/>
    <property type="evidence" value="ECO:0007669"/>
    <property type="project" value="UniProtKB-KW"/>
</dbReference>
<comment type="caution">
    <text evidence="14">The sequence shown here is derived from an EMBL/GenBank/DDBJ whole genome shotgun (WGS) entry which is preliminary data.</text>
</comment>
<dbReference type="InterPro" id="IPR000668">
    <property type="entry name" value="Peptidase_C1A_C"/>
</dbReference>